<evidence type="ECO:0000313" key="3">
    <source>
        <dbReference type="EMBL" id="EJT71984.1"/>
    </source>
</evidence>
<feature type="region of interest" description="Disordered" evidence="1">
    <location>
        <begin position="1"/>
        <end position="26"/>
    </location>
</feature>
<reference evidence="4" key="5">
    <citation type="submission" date="2018-04" db="UniProtKB">
        <authorList>
            <consortium name="EnsemblFungi"/>
        </authorList>
    </citation>
    <scope>IDENTIFICATION</scope>
    <source>
        <strain evidence="4">R3-111a-1</strain>
    </source>
</reference>
<dbReference type="EnsemblFungi" id="EJT71984">
    <property type="protein sequence ID" value="EJT71984"/>
    <property type="gene ID" value="GGTG_11234"/>
</dbReference>
<feature type="compositionally biased region" description="Basic and acidic residues" evidence="1">
    <location>
        <begin position="131"/>
        <end position="147"/>
    </location>
</feature>
<dbReference type="eggNOG" id="ENOG502RJRP">
    <property type="taxonomic scope" value="Eukaryota"/>
</dbReference>
<dbReference type="Proteomes" id="UP000006039">
    <property type="component" value="Unassembled WGS sequence"/>
</dbReference>
<reference evidence="3" key="2">
    <citation type="submission" date="2010-07" db="EMBL/GenBank/DDBJ databases">
        <authorList>
            <consortium name="The Broad Institute Genome Sequencing Platform"/>
            <consortium name="Broad Institute Genome Sequencing Center for Infectious Disease"/>
            <person name="Ma L.-J."/>
            <person name="Dead R."/>
            <person name="Young S."/>
            <person name="Zeng Q."/>
            <person name="Koehrsen M."/>
            <person name="Alvarado L."/>
            <person name="Berlin A."/>
            <person name="Chapman S.B."/>
            <person name="Chen Z."/>
            <person name="Freedman E."/>
            <person name="Gellesch M."/>
            <person name="Goldberg J."/>
            <person name="Griggs A."/>
            <person name="Gujja S."/>
            <person name="Heilman E.R."/>
            <person name="Heiman D."/>
            <person name="Hepburn T."/>
            <person name="Howarth C."/>
            <person name="Jen D."/>
            <person name="Larson L."/>
            <person name="Mehta T."/>
            <person name="Neiman D."/>
            <person name="Pearson M."/>
            <person name="Roberts A."/>
            <person name="Saif S."/>
            <person name="Shea T."/>
            <person name="Shenoy N."/>
            <person name="Sisk P."/>
            <person name="Stolte C."/>
            <person name="Sykes S."/>
            <person name="Walk T."/>
            <person name="White J."/>
            <person name="Yandava C."/>
            <person name="Haas B."/>
            <person name="Nusbaum C."/>
            <person name="Birren B."/>
        </authorList>
    </citation>
    <scope>NUCLEOTIDE SEQUENCE</scope>
    <source>
        <strain evidence="3">R3-111a-1</strain>
    </source>
</reference>
<name>J3PCL4_GAET3</name>
<accession>J3PCL4</accession>
<evidence type="ECO:0000313" key="4">
    <source>
        <dbReference type="EnsemblFungi" id="EJT71984"/>
    </source>
</evidence>
<proteinExistence type="predicted"/>
<gene>
    <name evidence="4" type="primary">20351692</name>
    <name evidence="3" type="ORF">GGTG_11234</name>
</gene>
<reference evidence="3" key="3">
    <citation type="submission" date="2010-09" db="EMBL/GenBank/DDBJ databases">
        <title>Annotation of Gaeumannomyces graminis var. tritici R3-111a-1.</title>
        <authorList>
            <consortium name="The Broad Institute Genome Sequencing Platform"/>
            <person name="Ma L.-J."/>
            <person name="Dead R."/>
            <person name="Young S.K."/>
            <person name="Zeng Q."/>
            <person name="Gargeya S."/>
            <person name="Fitzgerald M."/>
            <person name="Haas B."/>
            <person name="Abouelleil A."/>
            <person name="Alvarado L."/>
            <person name="Arachchi H.M."/>
            <person name="Berlin A."/>
            <person name="Brown A."/>
            <person name="Chapman S.B."/>
            <person name="Chen Z."/>
            <person name="Dunbar C."/>
            <person name="Freedman E."/>
            <person name="Gearin G."/>
            <person name="Gellesch M."/>
            <person name="Goldberg J."/>
            <person name="Griggs A."/>
            <person name="Gujja S."/>
            <person name="Heiman D."/>
            <person name="Howarth C."/>
            <person name="Larson L."/>
            <person name="Lui A."/>
            <person name="MacDonald P.J.P."/>
            <person name="Mehta T."/>
            <person name="Montmayeur A."/>
            <person name="Murphy C."/>
            <person name="Neiman D."/>
            <person name="Pearson M."/>
            <person name="Priest M."/>
            <person name="Roberts A."/>
            <person name="Saif S."/>
            <person name="Shea T."/>
            <person name="Shenoy N."/>
            <person name="Sisk P."/>
            <person name="Stolte C."/>
            <person name="Sykes S."/>
            <person name="Yandava C."/>
            <person name="Wortman J."/>
            <person name="Nusbaum C."/>
            <person name="Birren B."/>
        </authorList>
    </citation>
    <scope>NUCLEOTIDE SEQUENCE</scope>
    <source>
        <strain evidence="3">R3-111a-1</strain>
    </source>
</reference>
<dbReference type="HOGENOM" id="CLU_1261740_0_0_1"/>
<evidence type="ECO:0000313" key="5">
    <source>
        <dbReference type="Proteomes" id="UP000006039"/>
    </source>
</evidence>
<dbReference type="AlphaFoldDB" id="J3PCL4"/>
<organism evidence="3">
    <name type="scientific">Gaeumannomyces tritici (strain R3-111a-1)</name>
    <name type="common">Wheat and barley take-all root rot fungus</name>
    <name type="synonym">Gaeumannomyces graminis var. tritici</name>
    <dbReference type="NCBI Taxonomy" id="644352"/>
    <lineage>
        <taxon>Eukaryota</taxon>
        <taxon>Fungi</taxon>
        <taxon>Dikarya</taxon>
        <taxon>Ascomycota</taxon>
        <taxon>Pezizomycotina</taxon>
        <taxon>Sordariomycetes</taxon>
        <taxon>Sordariomycetidae</taxon>
        <taxon>Magnaporthales</taxon>
        <taxon>Magnaporthaceae</taxon>
        <taxon>Gaeumannomyces</taxon>
    </lineage>
</organism>
<reference evidence="4" key="4">
    <citation type="journal article" date="2015" name="G3 (Bethesda)">
        <title>Genome sequences of three phytopathogenic species of the Magnaporthaceae family of fungi.</title>
        <authorList>
            <person name="Okagaki L.H."/>
            <person name="Nunes C.C."/>
            <person name="Sailsbery J."/>
            <person name="Clay B."/>
            <person name="Brown D."/>
            <person name="John T."/>
            <person name="Oh Y."/>
            <person name="Young N."/>
            <person name="Fitzgerald M."/>
            <person name="Haas B.J."/>
            <person name="Zeng Q."/>
            <person name="Young S."/>
            <person name="Adiconis X."/>
            <person name="Fan L."/>
            <person name="Levin J.Z."/>
            <person name="Mitchell T.K."/>
            <person name="Okubara P.A."/>
            <person name="Farman M.L."/>
            <person name="Kohn L.M."/>
            <person name="Birren B."/>
            <person name="Ma L.-J."/>
            <person name="Dean R.A."/>
        </authorList>
    </citation>
    <scope>NUCLEOTIDE SEQUENCE</scope>
    <source>
        <strain evidence="4">R3-111a-1</strain>
    </source>
</reference>
<dbReference type="Pfam" id="PF22980">
    <property type="entry name" value="Myb_DNA-bind_8"/>
    <property type="match status" value="1"/>
</dbReference>
<feature type="domain" description="Myb-like DNA-binding" evidence="2">
    <location>
        <begin position="32"/>
        <end position="75"/>
    </location>
</feature>
<dbReference type="RefSeq" id="XP_009227381.1">
    <property type="nucleotide sequence ID" value="XM_009229117.1"/>
</dbReference>
<feature type="region of interest" description="Disordered" evidence="1">
    <location>
        <begin position="70"/>
        <end position="187"/>
    </location>
</feature>
<reference evidence="5" key="1">
    <citation type="submission" date="2010-07" db="EMBL/GenBank/DDBJ databases">
        <title>The genome sequence of Gaeumannomyces graminis var. tritici strain R3-111a-1.</title>
        <authorList>
            <consortium name="The Broad Institute Genome Sequencing Platform"/>
            <person name="Ma L.-J."/>
            <person name="Dead R."/>
            <person name="Young S."/>
            <person name="Zeng Q."/>
            <person name="Koehrsen M."/>
            <person name="Alvarado L."/>
            <person name="Berlin A."/>
            <person name="Chapman S.B."/>
            <person name="Chen Z."/>
            <person name="Freedman E."/>
            <person name="Gellesch M."/>
            <person name="Goldberg J."/>
            <person name="Griggs A."/>
            <person name="Gujja S."/>
            <person name="Heilman E.R."/>
            <person name="Heiman D."/>
            <person name="Hepburn T."/>
            <person name="Howarth C."/>
            <person name="Jen D."/>
            <person name="Larson L."/>
            <person name="Mehta T."/>
            <person name="Neiman D."/>
            <person name="Pearson M."/>
            <person name="Roberts A."/>
            <person name="Saif S."/>
            <person name="Shea T."/>
            <person name="Shenoy N."/>
            <person name="Sisk P."/>
            <person name="Stolte C."/>
            <person name="Sykes S."/>
            <person name="Walk T."/>
            <person name="White J."/>
            <person name="Yandava C."/>
            <person name="Haas B."/>
            <person name="Nusbaum C."/>
            <person name="Birren B."/>
        </authorList>
    </citation>
    <scope>NUCLEOTIDE SEQUENCE [LARGE SCALE GENOMIC DNA]</scope>
    <source>
        <strain evidence="5">R3-111a-1</strain>
    </source>
</reference>
<dbReference type="EMBL" id="GL385400">
    <property type="protein sequence ID" value="EJT71984.1"/>
    <property type="molecule type" value="Genomic_DNA"/>
</dbReference>
<dbReference type="GeneID" id="20351692"/>
<evidence type="ECO:0000259" key="2">
    <source>
        <dbReference type="Pfam" id="PF22980"/>
    </source>
</evidence>
<dbReference type="VEuPathDB" id="FungiDB:GGTG_11234"/>
<sequence>MVAQTPSKGGARTARTPPGPRRIDPTPQEAYFFLYILKHCRNKPDVDWDAVAEEANFKNGATANARFRQIKQKLGFHTPSTPKKAKNSGEASGLKTPRSGVTKKAATPRKPKGKKIVDRADDAERGDDDEDPKRETARLVKVQRPDEMENTASRIKDEEDDEDQQPPFSSSMFADVKCPDLASQYPV</sequence>
<dbReference type="OrthoDB" id="5403747at2759"/>
<dbReference type="InterPro" id="IPR054505">
    <property type="entry name" value="Myb_DNA-bind_8"/>
</dbReference>
<evidence type="ECO:0000256" key="1">
    <source>
        <dbReference type="SAM" id="MobiDB-lite"/>
    </source>
</evidence>
<keyword evidence="5" id="KW-1185">Reference proteome</keyword>
<dbReference type="STRING" id="644352.J3PCL4"/>
<protein>
    <recommendedName>
        <fullName evidence="2">Myb-like DNA-binding domain-containing protein</fullName>
    </recommendedName>
</protein>